<dbReference type="RefSeq" id="WP_212816437.1">
    <property type="nucleotide sequence ID" value="NZ_AP023359.1"/>
</dbReference>
<evidence type="ECO:0000256" key="3">
    <source>
        <dbReference type="ARBA" id="ARBA00022729"/>
    </source>
</evidence>
<dbReference type="Gene3D" id="3.40.190.10">
    <property type="entry name" value="Periplasmic binding protein-like II"/>
    <property type="match status" value="1"/>
</dbReference>
<gene>
    <name evidence="5" type="ORF">Prubr_40670</name>
</gene>
<dbReference type="PROSITE" id="PS51257">
    <property type="entry name" value="PROKAR_LIPOPROTEIN"/>
    <property type="match status" value="1"/>
</dbReference>
<accession>A0A810N0Z1</accession>
<keyword evidence="2" id="KW-0813">Transport</keyword>
<dbReference type="GO" id="GO:1901982">
    <property type="term" value="F:maltose binding"/>
    <property type="evidence" value="ECO:0007669"/>
    <property type="project" value="TreeGrafter"/>
</dbReference>
<dbReference type="Pfam" id="PF13416">
    <property type="entry name" value="SBP_bac_8"/>
    <property type="match status" value="1"/>
</dbReference>
<organism evidence="5 6">
    <name type="scientific">Polymorphospora rubra</name>
    <dbReference type="NCBI Taxonomy" id="338584"/>
    <lineage>
        <taxon>Bacteria</taxon>
        <taxon>Bacillati</taxon>
        <taxon>Actinomycetota</taxon>
        <taxon>Actinomycetes</taxon>
        <taxon>Micromonosporales</taxon>
        <taxon>Micromonosporaceae</taxon>
        <taxon>Polymorphospora</taxon>
    </lineage>
</organism>
<dbReference type="GO" id="GO:0042956">
    <property type="term" value="P:maltodextrin transmembrane transport"/>
    <property type="evidence" value="ECO:0007669"/>
    <property type="project" value="TreeGrafter"/>
</dbReference>
<evidence type="ECO:0000256" key="2">
    <source>
        <dbReference type="ARBA" id="ARBA00022448"/>
    </source>
</evidence>
<sequence length="414" mass="43256">MTNRTLRRAALAGVTAIALLGTAACGSGFDDESGPAQQDGPAALQILIGSSGDAETKAVQDAAAAWAGASGNTATVTPAQDLTQQLGQAFAGDSPPDVFYVDAGRFADYAAVGALEPYGDKISDSGDFYESLRTAFSRDGQLYCAPKDFSTLALQINTDLWTKAGLTDADIPTSWEQLTAAAEKIKAAGTTPLVIGDTRDRIGAFMVQAGGWITSPDGTKATADTPENLRALEYVKTLVDGGLAAYPKQLDAGWAGEAFGKGRAVMTIEGNWIKGGLQNDFPDVKYTVHPLPAGPAGTGTLSFTNCWGISAKSKYKEQAISFVEAMTTPDQQLTFAAAFGVMPSRESARDRYLQQFPGDQPFIDGAEYAQGPVNAPKMDSVLVDFDAQLGGLASGDPKAILQNLQRNTEAALGG</sequence>
<dbReference type="KEGG" id="pry:Prubr_40670"/>
<name>A0A810N0Z1_9ACTN</name>
<proteinExistence type="inferred from homology"/>
<feature type="chain" id="PRO_5038402815" evidence="4">
    <location>
        <begin position="24"/>
        <end position="414"/>
    </location>
</feature>
<keyword evidence="6" id="KW-1185">Reference proteome</keyword>
<dbReference type="EMBL" id="AP023359">
    <property type="protein sequence ID" value="BCJ67046.1"/>
    <property type="molecule type" value="Genomic_DNA"/>
</dbReference>
<evidence type="ECO:0000313" key="6">
    <source>
        <dbReference type="Proteomes" id="UP000680866"/>
    </source>
</evidence>
<protein>
    <submittedName>
        <fullName evidence="5">ABC transporter substrate-binding protein</fullName>
    </submittedName>
</protein>
<dbReference type="GO" id="GO:0055052">
    <property type="term" value="C:ATP-binding cassette (ABC) transporter complex, substrate-binding subunit-containing"/>
    <property type="evidence" value="ECO:0007669"/>
    <property type="project" value="TreeGrafter"/>
</dbReference>
<evidence type="ECO:0000256" key="1">
    <source>
        <dbReference type="ARBA" id="ARBA00008520"/>
    </source>
</evidence>
<dbReference type="GO" id="GO:0015768">
    <property type="term" value="P:maltose transport"/>
    <property type="evidence" value="ECO:0007669"/>
    <property type="project" value="TreeGrafter"/>
</dbReference>
<dbReference type="Proteomes" id="UP000680866">
    <property type="component" value="Chromosome"/>
</dbReference>
<comment type="similarity">
    <text evidence="1">Belongs to the bacterial solute-binding protein 1 family.</text>
</comment>
<reference evidence="5" key="1">
    <citation type="submission" date="2020-08" db="EMBL/GenBank/DDBJ databases">
        <title>Whole genome shotgun sequence of Polymorphospora rubra NBRC 101157.</title>
        <authorList>
            <person name="Komaki H."/>
            <person name="Tamura T."/>
        </authorList>
    </citation>
    <scope>NUCLEOTIDE SEQUENCE</scope>
    <source>
        <strain evidence="5">NBRC 101157</strain>
    </source>
</reference>
<dbReference type="PANTHER" id="PTHR30061">
    <property type="entry name" value="MALTOSE-BINDING PERIPLASMIC PROTEIN"/>
    <property type="match status" value="1"/>
</dbReference>
<dbReference type="SUPFAM" id="SSF53850">
    <property type="entry name" value="Periplasmic binding protein-like II"/>
    <property type="match status" value="1"/>
</dbReference>
<evidence type="ECO:0000313" key="5">
    <source>
        <dbReference type="EMBL" id="BCJ67046.1"/>
    </source>
</evidence>
<dbReference type="PANTHER" id="PTHR30061:SF50">
    <property type="entry name" value="MALTOSE_MALTODEXTRIN-BINDING PERIPLASMIC PROTEIN"/>
    <property type="match status" value="1"/>
</dbReference>
<dbReference type="InterPro" id="IPR006059">
    <property type="entry name" value="SBP"/>
</dbReference>
<evidence type="ECO:0000256" key="4">
    <source>
        <dbReference type="SAM" id="SignalP"/>
    </source>
</evidence>
<keyword evidence="3 4" id="KW-0732">Signal</keyword>
<feature type="signal peptide" evidence="4">
    <location>
        <begin position="1"/>
        <end position="23"/>
    </location>
</feature>
<dbReference type="AlphaFoldDB" id="A0A810N0Z1"/>